<evidence type="ECO:0000313" key="3">
    <source>
        <dbReference type="Proteomes" id="UP000027195"/>
    </source>
</evidence>
<accession>A0A067MU38</accession>
<dbReference type="PROSITE" id="PS00108">
    <property type="entry name" value="PROTEIN_KINASE_ST"/>
    <property type="match status" value="1"/>
</dbReference>
<dbReference type="InterPro" id="IPR011009">
    <property type="entry name" value="Kinase-like_dom_sf"/>
</dbReference>
<dbReference type="SUPFAM" id="SSF56112">
    <property type="entry name" value="Protein kinase-like (PK-like)"/>
    <property type="match status" value="1"/>
</dbReference>
<feature type="domain" description="Protein kinase" evidence="1">
    <location>
        <begin position="1"/>
        <end position="230"/>
    </location>
</feature>
<dbReference type="Gene3D" id="1.10.510.10">
    <property type="entry name" value="Transferase(Phosphotransferase) domain 1"/>
    <property type="match status" value="1"/>
</dbReference>
<dbReference type="PANTHER" id="PTHR44329">
    <property type="entry name" value="SERINE/THREONINE-PROTEIN KINASE TNNI3K-RELATED"/>
    <property type="match status" value="1"/>
</dbReference>
<dbReference type="Pfam" id="PF07714">
    <property type="entry name" value="PK_Tyr_Ser-Thr"/>
    <property type="match status" value="1"/>
</dbReference>
<dbReference type="InParanoid" id="A0A067MU38"/>
<dbReference type="AlphaFoldDB" id="A0A067MU38"/>
<evidence type="ECO:0000313" key="2">
    <source>
        <dbReference type="EMBL" id="KDQ15096.1"/>
    </source>
</evidence>
<dbReference type="InterPro" id="IPR000719">
    <property type="entry name" value="Prot_kinase_dom"/>
</dbReference>
<proteinExistence type="predicted"/>
<dbReference type="OrthoDB" id="4062651at2759"/>
<feature type="non-terminal residue" evidence="2">
    <location>
        <position position="230"/>
    </location>
</feature>
<dbReference type="HOGENOM" id="CLU_000288_7_18_1"/>
<dbReference type="PROSITE" id="PS50011">
    <property type="entry name" value="PROTEIN_KINASE_DOM"/>
    <property type="match status" value="1"/>
</dbReference>
<dbReference type="InterPro" id="IPR001245">
    <property type="entry name" value="Ser-Thr/Tyr_kinase_cat_dom"/>
</dbReference>
<dbReference type="InterPro" id="IPR008271">
    <property type="entry name" value="Ser/Thr_kinase_AS"/>
</dbReference>
<dbReference type="GO" id="GO:0005524">
    <property type="term" value="F:ATP binding"/>
    <property type="evidence" value="ECO:0007669"/>
    <property type="project" value="InterPro"/>
</dbReference>
<protein>
    <recommendedName>
        <fullName evidence="1">Protein kinase domain-containing protein</fullName>
    </recommendedName>
</protein>
<sequence>RAFREASVWRQLRHAHILPFLGMSTQAGLPHLVSPYMENGTAPDYIRRNPGVNRLQLLVHAARGLLYMHKRPTPIIHGDLKGDNILVSADGTAYLSDFGLARPLEYRPNLEPLGEALPSQVEEQATGGNFRWQAPELILTEGSKSCASDVYSFGRVIEEILTGEIPFGSLASDSQVMMQVIQGIHQRPIGDYIVSCGMDDSMWSLTLCCWAMEPFERPSISDILDSLNSM</sequence>
<dbReference type="Proteomes" id="UP000027195">
    <property type="component" value="Unassembled WGS sequence"/>
</dbReference>
<dbReference type="STRING" id="930990.A0A067MU38"/>
<dbReference type="SMART" id="SM00220">
    <property type="entry name" value="S_TKc"/>
    <property type="match status" value="1"/>
</dbReference>
<name>A0A067MU38_BOTB1</name>
<dbReference type="InterPro" id="IPR051681">
    <property type="entry name" value="Ser/Thr_Kinases-Pseudokinases"/>
</dbReference>
<dbReference type="PANTHER" id="PTHR44329:SF214">
    <property type="entry name" value="PROTEIN KINASE DOMAIN-CONTAINING PROTEIN"/>
    <property type="match status" value="1"/>
</dbReference>
<evidence type="ECO:0000259" key="1">
    <source>
        <dbReference type="PROSITE" id="PS50011"/>
    </source>
</evidence>
<dbReference type="GO" id="GO:0004674">
    <property type="term" value="F:protein serine/threonine kinase activity"/>
    <property type="evidence" value="ECO:0007669"/>
    <property type="project" value="TreeGrafter"/>
</dbReference>
<gene>
    <name evidence="2" type="ORF">BOTBODRAFT_85348</name>
</gene>
<feature type="non-terminal residue" evidence="2">
    <location>
        <position position="1"/>
    </location>
</feature>
<keyword evidence="3" id="KW-1185">Reference proteome</keyword>
<dbReference type="EMBL" id="KL198034">
    <property type="protein sequence ID" value="KDQ15096.1"/>
    <property type="molecule type" value="Genomic_DNA"/>
</dbReference>
<organism evidence="2 3">
    <name type="scientific">Botryobasidium botryosum (strain FD-172 SS1)</name>
    <dbReference type="NCBI Taxonomy" id="930990"/>
    <lineage>
        <taxon>Eukaryota</taxon>
        <taxon>Fungi</taxon>
        <taxon>Dikarya</taxon>
        <taxon>Basidiomycota</taxon>
        <taxon>Agaricomycotina</taxon>
        <taxon>Agaricomycetes</taxon>
        <taxon>Cantharellales</taxon>
        <taxon>Botryobasidiaceae</taxon>
        <taxon>Botryobasidium</taxon>
    </lineage>
</organism>
<dbReference type="PIRSF" id="PIRSF000654">
    <property type="entry name" value="Integrin-linked_kinase"/>
    <property type="match status" value="1"/>
</dbReference>
<reference evidence="3" key="1">
    <citation type="journal article" date="2014" name="Proc. Natl. Acad. Sci. U.S.A.">
        <title>Extensive sampling of basidiomycete genomes demonstrates inadequacy of the white-rot/brown-rot paradigm for wood decay fungi.</title>
        <authorList>
            <person name="Riley R."/>
            <person name="Salamov A.A."/>
            <person name="Brown D.W."/>
            <person name="Nagy L.G."/>
            <person name="Floudas D."/>
            <person name="Held B.W."/>
            <person name="Levasseur A."/>
            <person name="Lombard V."/>
            <person name="Morin E."/>
            <person name="Otillar R."/>
            <person name="Lindquist E.A."/>
            <person name="Sun H."/>
            <person name="LaButti K.M."/>
            <person name="Schmutz J."/>
            <person name="Jabbour D."/>
            <person name="Luo H."/>
            <person name="Baker S.E."/>
            <person name="Pisabarro A.G."/>
            <person name="Walton J.D."/>
            <person name="Blanchette R.A."/>
            <person name="Henrissat B."/>
            <person name="Martin F."/>
            <person name="Cullen D."/>
            <person name="Hibbett D.S."/>
            <person name="Grigoriev I.V."/>
        </authorList>
    </citation>
    <scope>NUCLEOTIDE SEQUENCE [LARGE SCALE GENOMIC DNA]</scope>
    <source>
        <strain evidence="3">FD-172 SS1</strain>
    </source>
</reference>